<dbReference type="Pfam" id="PF00534">
    <property type="entry name" value="Glycos_transf_1"/>
    <property type="match status" value="1"/>
</dbReference>
<dbReference type="Proteomes" id="UP000326865">
    <property type="component" value="Unassembled WGS sequence"/>
</dbReference>
<dbReference type="PANTHER" id="PTHR45947">
    <property type="entry name" value="SULFOQUINOVOSYL TRANSFERASE SQD2"/>
    <property type="match status" value="1"/>
</dbReference>
<gene>
    <name evidence="2" type="ORF">DM867_12780</name>
    <name evidence="3" type="ORF">DMP03_13795</name>
    <name evidence="4" type="ORF">DP108_12445</name>
</gene>
<dbReference type="Proteomes" id="UP000326302">
    <property type="component" value="Unassembled WGS sequence"/>
</dbReference>
<reference evidence="5 6" key="1">
    <citation type="submission" date="2019-10" db="EMBL/GenBank/DDBJ databases">
        <title>Unraveling microbial dark matter from salterns through culturing: the case of the genus Halosegnis.</title>
        <authorList>
            <person name="Duran-Viseras A."/>
            <person name="Andrei A.-S."/>
            <person name="Vera-Gargallo B."/>
            <person name="Ghai R."/>
            <person name="Sanchez-Porro C."/>
            <person name="Ventosa A."/>
        </authorList>
    </citation>
    <scope>NUCLEOTIDE SEQUENCE [LARGE SCALE GENOMIC DNA]</scope>
    <source>
        <strain evidence="3 6">F17-44</strain>
        <strain evidence="2 7">F18-79</strain>
        <strain evidence="4 5">F19-13</strain>
    </source>
</reference>
<dbReference type="PANTHER" id="PTHR45947:SF3">
    <property type="entry name" value="SULFOQUINOVOSYL TRANSFERASE SQD2"/>
    <property type="match status" value="1"/>
</dbReference>
<dbReference type="EMBL" id="QMDY01000010">
    <property type="protein sequence ID" value="KAB7514111.1"/>
    <property type="molecule type" value="Genomic_DNA"/>
</dbReference>
<accession>A0A5N5U8F4</accession>
<feature type="domain" description="Glycosyl transferase family 1" evidence="1">
    <location>
        <begin position="187"/>
        <end position="324"/>
    </location>
</feature>
<dbReference type="Proteomes" id="UP000326207">
    <property type="component" value="Unassembled WGS sequence"/>
</dbReference>
<protein>
    <submittedName>
        <fullName evidence="4">Glycosyltransferase</fullName>
    </submittedName>
</protein>
<accession>A0A5N5U2F4</accession>
<name>A0A5N5U8F4_9EURY</name>
<evidence type="ECO:0000313" key="7">
    <source>
        <dbReference type="Proteomes" id="UP000326865"/>
    </source>
</evidence>
<dbReference type="OrthoDB" id="132546at2157"/>
<keyword evidence="7" id="KW-1185">Reference proteome</keyword>
<evidence type="ECO:0000313" key="2">
    <source>
        <dbReference type="EMBL" id="KAB7512460.1"/>
    </source>
</evidence>
<dbReference type="InterPro" id="IPR050194">
    <property type="entry name" value="Glycosyltransferase_grp1"/>
</dbReference>
<dbReference type="GO" id="GO:0016757">
    <property type="term" value="F:glycosyltransferase activity"/>
    <property type="evidence" value="ECO:0007669"/>
    <property type="project" value="InterPro"/>
</dbReference>
<dbReference type="EMBL" id="QJOW01000009">
    <property type="protein sequence ID" value="KAB7512720.1"/>
    <property type="molecule type" value="Genomic_DNA"/>
</dbReference>
<evidence type="ECO:0000313" key="5">
    <source>
        <dbReference type="Proteomes" id="UP000326207"/>
    </source>
</evidence>
<evidence type="ECO:0000313" key="3">
    <source>
        <dbReference type="EMBL" id="KAB7512720.1"/>
    </source>
</evidence>
<keyword evidence="4" id="KW-0808">Transferase</keyword>
<dbReference type="AlphaFoldDB" id="A0A5N5U8F4"/>
<organism evidence="4 5">
    <name type="scientific">Halosegnis rubeus</name>
    <dbReference type="NCBI Taxonomy" id="2212850"/>
    <lineage>
        <taxon>Archaea</taxon>
        <taxon>Methanobacteriati</taxon>
        <taxon>Methanobacteriota</taxon>
        <taxon>Stenosarchaea group</taxon>
        <taxon>Halobacteria</taxon>
        <taxon>Halobacteriales</taxon>
        <taxon>Natronomonadaceae</taxon>
        <taxon>Halosegnis</taxon>
    </lineage>
</organism>
<dbReference type="SUPFAM" id="SSF53756">
    <property type="entry name" value="UDP-Glycosyltransferase/glycogen phosphorylase"/>
    <property type="match status" value="1"/>
</dbReference>
<sequence>MTEIAVVHGNYLAHGGGEVVAERLAETFDAPLYYGFGDDDALPDSDTEHVSLFDDSPLARWKESPLVRDAFYAWAFQHVPELHEYDVLVQSGNEPGWYVPPDDQPVVKYVHSTPRAAYDRFPDKGGDPLVRAYAFTTRVLYAQNLAYPDVYVANSELIARRVRRYWGIDDVRVVYPPVPVDSYEVRPHDEREAFFFTFSRLDESKRIDEIVRAFADRDDRLVVGGDGPEADRLESMATDNVEFRGFLSESEKRDLLARAKGFVFAARNEDFGIVPVEALASGTPVVGVRDGYTRYQIRDGENGLLYDRGSEHLAAALDRLCESGVEWDAAAIAAGAEQYGEAAFTDGMREAVTEARERVRIEP</sequence>
<dbReference type="Gene3D" id="3.40.50.2000">
    <property type="entry name" value="Glycogen Phosphorylase B"/>
    <property type="match status" value="2"/>
</dbReference>
<proteinExistence type="predicted"/>
<accession>A0A5N5U1Q4</accession>
<dbReference type="EMBL" id="QKKZ01000009">
    <property type="protein sequence ID" value="KAB7512460.1"/>
    <property type="molecule type" value="Genomic_DNA"/>
</dbReference>
<dbReference type="RefSeq" id="WP_152121122.1">
    <property type="nucleotide sequence ID" value="NZ_QJOW01000009.1"/>
</dbReference>
<evidence type="ECO:0000259" key="1">
    <source>
        <dbReference type="Pfam" id="PF00534"/>
    </source>
</evidence>
<evidence type="ECO:0000313" key="4">
    <source>
        <dbReference type="EMBL" id="KAB7514111.1"/>
    </source>
</evidence>
<comment type="caution">
    <text evidence="4">The sequence shown here is derived from an EMBL/GenBank/DDBJ whole genome shotgun (WGS) entry which is preliminary data.</text>
</comment>
<evidence type="ECO:0000313" key="6">
    <source>
        <dbReference type="Proteomes" id="UP000326302"/>
    </source>
</evidence>
<dbReference type="InterPro" id="IPR001296">
    <property type="entry name" value="Glyco_trans_1"/>
</dbReference>